<dbReference type="SUPFAM" id="SSF81383">
    <property type="entry name" value="F-box domain"/>
    <property type="match status" value="1"/>
</dbReference>
<dbReference type="InterPro" id="IPR036047">
    <property type="entry name" value="F-box-like_dom_sf"/>
</dbReference>
<evidence type="ECO:0000313" key="3">
    <source>
        <dbReference type="EMBL" id="GKV41327.1"/>
    </source>
</evidence>
<reference evidence="3 4" key="1">
    <citation type="journal article" date="2021" name="Commun. Biol.">
        <title>The genome of Shorea leprosula (Dipterocarpaceae) highlights the ecological relevance of drought in aseasonal tropical rainforests.</title>
        <authorList>
            <person name="Ng K.K.S."/>
            <person name="Kobayashi M.J."/>
            <person name="Fawcett J.A."/>
            <person name="Hatakeyama M."/>
            <person name="Paape T."/>
            <person name="Ng C.H."/>
            <person name="Ang C.C."/>
            <person name="Tnah L.H."/>
            <person name="Lee C.T."/>
            <person name="Nishiyama T."/>
            <person name="Sese J."/>
            <person name="O'Brien M.J."/>
            <person name="Copetti D."/>
            <person name="Mohd Noor M.I."/>
            <person name="Ong R.C."/>
            <person name="Putra M."/>
            <person name="Sireger I.Z."/>
            <person name="Indrioko S."/>
            <person name="Kosugi Y."/>
            <person name="Izuno A."/>
            <person name="Isagi Y."/>
            <person name="Lee S.L."/>
            <person name="Shimizu K.K."/>
        </authorList>
    </citation>
    <scope>NUCLEOTIDE SEQUENCE [LARGE SCALE GENOMIC DNA]</scope>
    <source>
        <strain evidence="3">214</strain>
    </source>
</reference>
<accession>A0AAV5LVX1</accession>
<feature type="domain" description="F-box associated beta-propeller type 1" evidence="1">
    <location>
        <begin position="91"/>
        <end position="297"/>
    </location>
</feature>
<dbReference type="Pfam" id="PF12937">
    <property type="entry name" value="F-box-like"/>
    <property type="match status" value="1"/>
</dbReference>
<sequence length="399" mass="45392">MMLGGRDLPDDLTKDIIGQLSDPKSLCRFKSVSKSWCSLISEIKGAVLVFVGVARHTVDTVYSADLDCSTSSLTEHPVPDVILEGGDLSIRGPCNGLIVFKTGETFFIWSKFIGDFQVITSKPRCYAHRDWDEFGRTEVVLYGFGYDSVNQDYKLVDIMGFHHGHKIKVSTYSFRNNTWSRRSPLITDKTSPPTPYFDIGTYGYSQTQGVLVGSMLNWVAYRDSRFNTPPFVFAFDLTTEEFHEIELPDIDTASVLGVLEGCLTVTHPKENNSSKSVELDIWVMKEYMVKESWTLASRILVSNRGRLHMDHYRRDYCRMRPLAAASSRNGNTKILLASGSLLLWYDPENDKLDAASLDIEDNNIRETIICFWPTTYVIDWQSISRFLSSNREEETLQEK</sequence>
<dbReference type="InterPro" id="IPR006527">
    <property type="entry name" value="F-box-assoc_dom_typ1"/>
</dbReference>
<dbReference type="EMBL" id="BPVZ01000149">
    <property type="protein sequence ID" value="GKV41327.1"/>
    <property type="molecule type" value="Genomic_DNA"/>
</dbReference>
<dbReference type="InterPro" id="IPR001810">
    <property type="entry name" value="F-box_dom"/>
</dbReference>
<organism evidence="3 4">
    <name type="scientific">Rubroshorea leprosula</name>
    <dbReference type="NCBI Taxonomy" id="152421"/>
    <lineage>
        <taxon>Eukaryota</taxon>
        <taxon>Viridiplantae</taxon>
        <taxon>Streptophyta</taxon>
        <taxon>Embryophyta</taxon>
        <taxon>Tracheophyta</taxon>
        <taxon>Spermatophyta</taxon>
        <taxon>Magnoliopsida</taxon>
        <taxon>eudicotyledons</taxon>
        <taxon>Gunneridae</taxon>
        <taxon>Pentapetalae</taxon>
        <taxon>rosids</taxon>
        <taxon>malvids</taxon>
        <taxon>Malvales</taxon>
        <taxon>Dipterocarpaceae</taxon>
        <taxon>Rubroshorea</taxon>
    </lineage>
</organism>
<dbReference type="NCBIfam" id="TIGR01640">
    <property type="entry name" value="F_box_assoc_1"/>
    <property type="match status" value="1"/>
</dbReference>
<proteinExistence type="predicted"/>
<dbReference type="Pfam" id="PF07734">
    <property type="entry name" value="FBA_1"/>
    <property type="match status" value="1"/>
</dbReference>
<name>A0AAV5LVX1_9ROSI</name>
<dbReference type="AlphaFoldDB" id="A0AAV5LVX1"/>
<evidence type="ECO:0000313" key="4">
    <source>
        <dbReference type="Proteomes" id="UP001054252"/>
    </source>
</evidence>
<dbReference type="PANTHER" id="PTHR31672:SF13">
    <property type="entry name" value="F-BOX PROTEIN CPR30-LIKE"/>
    <property type="match status" value="1"/>
</dbReference>
<dbReference type="Proteomes" id="UP001054252">
    <property type="component" value="Unassembled WGS sequence"/>
</dbReference>
<gene>
    <name evidence="3" type="ORF">SLEP1_g48874</name>
</gene>
<dbReference type="Gene3D" id="1.20.1280.50">
    <property type="match status" value="1"/>
</dbReference>
<keyword evidence="4" id="KW-1185">Reference proteome</keyword>
<evidence type="ECO:0000259" key="2">
    <source>
        <dbReference type="Pfam" id="PF12937"/>
    </source>
</evidence>
<evidence type="ECO:0000259" key="1">
    <source>
        <dbReference type="Pfam" id="PF07734"/>
    </source>
</evidence>
<dbReference type="InterPro" id="IPR050796">
    <property type="entry name" value="SCF_F-box_component"/>
</dbReference>
<comment type="caution">
    <text evidence="3">The sequence shown here is derived from an EMBL/GenBank/DDBJ whole genome shotgun (WGS) entry which is preliminary data.</text>
</comment>
<evidence type="ECO:0008006" key="5">
    <source>
        <dbReference type="Google" id="ProtNLM"/>
    </source>
</evidence>
<dbReference type="PANTHER" id="PTHR31672">
    <property type="entry name" value="BNACNNG10540D PROTEIN"/>
    <property type="match status" value="1"/>
</dbReference>
<dbReference type="InterPro" id="IPR017451">
    <property type="entry name" value="F-box-assoc_interact_dom"/>
</dbReference>
<protein>
    <recommendedName>
        <fullName evidence="5">F-box domain-containing protein</fullName>
    </recommendedName>
</protein>
<feature type="domain" description="F-box" evidence="2">
    <location>
        <begin position="7"/>
        <end position="41"/>
    </location>
</feature>